<evidence type="ECO:0000313" key="3">
    <source>
        <dbReference type="Proteomes" id="UP000314294"/>
    </source>
</evidence>
<accession>A0A4Z2H3T3</accession>
<keyword evidence="3" id="KW-1185">Reference proteome</keyword>
<feature type="compositionally biased region" description="Polar residues" evidence="1">
    <location>
        <begin position="119"/>
        <end position="135"/>
    </location>
</feature>
<feature type="region of interest" description="Disordered" evidence="1">
    <location>
        <begin position="45"/>
        <end position="77"/>
    </location>
</feature>
<organism evidence="2 3">
    <name type="scientific">Liparis tanakae</name>
    <name type="common">Tanaka's snailfish</name>
    <dbReference type="NCBI Taxonomy" id="230148"/>
    <lineage>
        <taxon>Eukaryota</taxon>
        <taxon>Metazoa</taxon>
        <taxon>Chordata</taxon>
        <taxon>Craniata</taxon>
        <taxon>Vertebrata</taxon>
        <taxon>Euteleostomi</taxon>
        <taxon>Actinopterygii</taxon>
        <taxon>Neopterygii</taxon>
        <taxon>Teleostei</taxon>
        <taxon>Neoteleostei</taxon>
        <taxon>Acanthomorphata</taxon>
        <taxon>Eupercaria</taxon>
        <taxon>Perciformes</taxon>
        <taxon>Cottioidei</taxon>
        <taxon>Cottales</taxon>
        <taxon>Liparidae</taxon>
        <taxon>Liparis</taxon>
    </lineage>
</organism>
<evidence type="ECO:0000313" key="2">
    <source>
        <dbReference type="EMBL" id="TNN59484.1"/>
    </source>
</evidence>
<proteinExistence type="predicted"/>
<feature type="region of interest" description="Disordered" evidence="1">
    <location>
        <begin position="115"/>
        <end position="137"/>
    </location>
</feature>
<dbReference type="AlphaFoldDB" id="A0A4Z2H3T3"/>
<feature type="compositionally biased region" description="Basic and acidic residues" evidence="1">
    <location>
        <begin position="49"/>
        <end position="61"/>
    </location>
</feature>
<protein>
    <submittedName>
        <fullName evidence="2">Uncharacterized protein</fullName>
    </submittedName>
</protein>
<comment type="caution">
    <text evidence="2">The sequence shown here is derived from an EMBL/GenBank/DDBJ whole genome shotgun (WGS) entry which is preliminary data.</text>
</comment>
<evidence type="ECO:0000256" key="1">
    <source>
        <dbReference type="SAM" id="MobiDB-lite"/>
    </source>
</evidence>
<dbReference type="Proteomes" id="UP000314294">
    <property type="component" value="Unassembled WGS sequence"/>
</dbReference>
<dbReference type="EMBL" id="SRLO01000355">
    <property type="protein sequence ID" value="TNN59484.1"/>
    <property type="molecule type" value="Genomic_DNA"/>
</dbReference>
<gene>
    <name evidence="2" type="ORF">EYF80_030299</name>
</gene>
<sequence length="228" mass="25561">MNGQTRRCRAEASVDCNSIEIRVTWRVVREVVRSLRHLRDNVRSLTQHQPRDVQADAEHQHSQHSQITAHTKATEREREQGGRLTAAAASVCCVLQPRMAGPGVRAVGELAQHAERTQPARSASSLSTAMSNQKPDQGVGHAEFLQCDAHPITFGVNVRKTSDEAERLPLWMLSKNRNWSKFCFRKLAGNTSTGDEVGTSWRKQELAMVLTGLHVQLKLRSKENHKQC</sequence>
<reference evidence="2 3" key="1">
    <citation type="submission" date="2019-03" db="EMBL/GenBank/DDBJ databases">
        <title>First draft genome of Liparis tanakae, snailfish: a comprehensive survey of snailfish specific genes.</title>
        <authorList>
            <person name="Kim W."/>
            <person name="Song I."/>
            <person name="Jeong J.-H."/>
            <person name="Kim D."/>
            <person name="Kim S."/>
            <person name="Ryu S."/>
            <person name="Song J.Y."/>
            <person name="Lee S.K."/>
        </authorList>
    </citation>
    <scope>NUCLEOTIDE SEQUENCE [LARGE SCALE GENOMIC DNA]</scope>
    <source>
        <tissue evidence="2">Muscle</tissue>
    </source>
</reference>
<name>A0A4Z2H3T3_9TELE</name>